<evidence type="ECO:0000259" key="3">
    <source>
        <dbReference type="Pfam" id="PF02225"/>
    </source>
</evidence>
<dbReference type="STRING" id="1038014.SAMN04487910_1114"/>
<keyword evidence="6" id="KW-1185">Reference proteome</keyword>
<feature type="domain" description="Secretion system C-terminal sorting" evidence="4">
    <location>
        <begin position="2117"/>
        <end position="2177"/>
    </location>
</feature>
<dbReference type="NCBIfam" id="TIGR04183">
    <property type="entry name" value="Por_Secre_tail"/>
    <property type="match status" value="1"/>
</dbReference>
<dbReference type="InterPro" id="IPR026444">
    <property type="entry name" value="Secre_tail"/>
</dbReference>
<dbReference type="OrthoDB" id="607469at2"/>
<evidence type="ECO:0000256" key="2">
    <source>
        <dbReference type="SAM" id="SignalP"/>
    </source>
</evidence>
<accession>A0A1H7JVC1</accession>
<sequence>MNKKLRLELIAICLLFVSTSIFSQETVPFKIRKSISGVKGDLIMTGNDIVGMIEDKDGNRFTNPNGNYNGIDNNGNTVTAYIDVDDDPTTFSSSEARLTAPREECSKLVYAGLYWSANYYMTRANSPNNFLDAEIASNSDTNTALIINNGPLAQQYTVRNAEFDNDNVDIQRSPVTSYLVAAEPIDGCSITNEAELTGNIAVLRKGGICSLREKVVNAQNAGAVGVVIVNDNGLLPRLIGNGPEITVPVVSIGNDDISNANFLDEDLVTLLQSQTNVVLATLSTDQGDDVLTDLPLVDPRKQGPADFRNVKFKIPGGTYLDVAATSVVFDGYSNTPTNPLGNTANDEFPYVCYADVTSLLDLDNPFGTYTVADMNATQGFTSGGDGACGGWVLVAIYEDPQDDAKYISISDGFAQIFSGDDPIEFTYNGFMTPQGNLPVSTRYGVASLEGDFSLDGDQLNVLNTSGDYVALGQGSNTANPTTNFFNSSISSEGAYFTSRNPNSRNTQGFDIDIFDLPNPSNSIIGNGQTSAVFQLITTRDRFSVFLNSFSTTTMEPELSLVQRVFNADGTVEITGGNVELGDEIIYDLEIENIGNEDFIDGSVIITDILPVNTNLLGIADATLPTGVTYTEISPGILQFLVPSSLLEVTSDAISIRFRTQLVTSCNDLIDACSDQVINTTTASYTGLFSGIAVVDDIGVSSESCNATPEVMGNTIVNFAPCQIDVPFCGGELLLIAGAGYSNYTWSGPGISTPVVTTSNTFQVPNPQTGVFKVAKEDVDGTDSQCATSVEEFNVEGFNDIQNPILDYVNGTTVVTEDCNGLSIPQILLCGDQSLFLETNFDSSVLDGISWQRLSYSGTCQANSNDPCSLLDGNCTDANWEEVTGGNTSRYTVSEAGDYRIFAEFEGGCIIPFYFSVFKNEYQQELSMNPIGCDNEGNVSVVNVPINFAFSLTSGGPYTNTTGTFVISTPGDVTVYAIDTNFPGCEYVSTINVPSIDPVVSVTTVDPVCAEELGRIEVVITDGTPPFTYILDGNVEIGPVEDDTITFDNVAVGGYEIQVIDGNQCENYENVIINESNAIIEVSNTITPVTCGGSDIITDLGAIDLTISGGAGSYTYTLVDAANIAITPLIPSITISSNPIITTATEVRFEGLNFGQYYIFVQGTDNINGCSQVSFGPYNMVSPPDDLVANITVGPSCSEGIILDVIVQGGAGINPPVDPPPGFDIRIVGEPSPGLGDFVPLNDGEGGSTIVDANTPIRDHKYYGLAFYRAYTIEVRDNATNCVYRELISPINPPSEPKILNLTVTDASCAQVSDSGDGEISFEISEYNPSVTQVSWEVFSQTTNVSLGASYFGTATNLTGTNVPVTISNFSAGQYYVIVRENGTSCPARQDFVIDIPDSLYSIPTNITPANSCGDNAQIIMQTDGGTPFDISQTADGYTYAFTADGAGNPGVYPINSNIIDLGNVAGDFDIWVADANGCSFGPVDVNVIVNPLPTVVASFIDDCVYDNNNVIDVEGTGLGTLLYQLDEGAAVVGNIDNNNHQFIVATSGTYTITITDESGCSMNTIIRVYDELIISAAFTTTPTCGDADGVITAITSGAVQGTLSYELQDSTGTPTANITGNTTGVYTEVSSGDYIVVATDDGRGITSFCSFSTVISTENDIPITADMAITQDYNCDTSGEITVSNTTGGNGQYEYSLDAIIWSGNNQFTGLIDGDYTVYIRDSNTITCPVLLGTLNIDPIKEIVDLDFTATDITCSTSSTSITVVATGTNDTSFFEYRISAPITTPWQTSNMFADLEQGYTYTFEVRTDDGCSYTEDYRIDPITPLVVTGELVSDISCNGEADGIVRLEVSGGTPPYAFASSINPSLFYSDNEDGVSGQHTFTDIPAGSYEFLAQDSLGCSFIIPITLIDPSELLVSVDTDETGTIIVNASGGTPVYAYQLLSADGITMLFPEQTSNTFDVDVSGEYVVKVLDVNGCEVLKSITVTITNQNPIIDYADEILFCALIGQSYPVISIQDENGEEVDVSFTNAASIVWQRLDDISCNRPLDDTCPTTDDSCSSDWFDFETGADCMVLEPGEYRVIITFANRVTQSTEIYYFRAEGNTLDVIDNEKTNIHLYPNPANTVVSINTDISLIKVFDVSGKLVLQSIQNSFDISLLKKGVYFTEVETSKGAKKIIKLVKQ</sequence>
<organism evidence="5 6">
    <name type="scientific">Aquimarina amphilecti</name>
    <dbReference type="NCBI Taxonomy" id="1038014"/>
    <lineage>
        <taxon>Bacteria</taxon>
        <taxon>Pseudomonadati</taxon>
        <taxon>Bacteroidota</taxon>
        <taxon>Flavobacteriia</taxon>
        <taxon>Flavobacteriales</taxon>
        <taxon>Flavobacteriaceae</taxon>
        <taxon>Aquimarina</taxon>
    </lineage>
</organism>
<keyword evidence="1 2" id="KW-0732">Signal</keyword>
<gene>
    <name evidence="5" type="ORF">SAMN04487910_1114</name>
</gene>
<evidence type="ECO:0000313" key="6">
    <source>
        <dbReference type="Proteomes" id="UP000198521"/>
    </source>
</evidence>
<dbReference type="InterPro" id="IPR003137">
    <property type="entry name" value="PA_domain"/>
</dbReference>
<dbReference type="RefSeq" id="WP_091406478.1">
    <property type="nucleotide sequence ID" value="NZ_FOAB01000002.1"/>
</dbReference>
<dbReference type="Proteomes" id="UP000198521">
    <property type="component" value="Unassembled WGS sequence"/>
</dbReference>
<feature type="domain" description="PA" evidence="3">
    <location>
        <begin position="177"/>
        <end position="256"/>
    </location>
</feature>
<reference evidence="5 6" key="1">
    <citation type="submission" date="2016-10" db="EMBL/GenBank/DDBJ databases">
        <authorList>
            <person name="de Groot N.N."/>
        </authorList>
    </citation>
    <scope>NUCLEOTIDE SEQUENCE [LARGE SCALE GENOMIC DNA]</scope>
    <source>
        <strain evidence="5 6">DSM 25232</strain>
    </source>
</reference>
<dbReference type="SUPFAM" id="SSF52025">
    <property type="entry name" value="PA domain"/>
    <property type="match status" value="1"/>
</dbReference>
<dbReference type="Gene3D" id="3.50.30.30">
    <property type="match status" value="1"/>
</dbReference>
<evidence type="ECO:0000259" key="4">
    <source>
        <dbReference type="Pfam" id="PF18962"/>
    </source>
</evidence>
<evidence type="ECO:0000256" key="1">
    <source>
        <dbReference type="ARBA" id="ARBA00022729"/>
    </source>
</evidence>
<name>A0A1H7JVC1_AQUAM</name>
<dbReference type="InterPro" id="IPR046450">
    <property type="entry name" value="PA_dom_sf"/>
</dbReference>
<evidence type="ECO:0000313" key="5">
    <source>
        <dbReference type="EMBL" id="SEK78533.1"/>
    </source>
</evidence>
<dbReference type="InterPro" id="IPR025667">
    <property type="entry name" value="SprB_repeat"/>
</dbReference>
<dbReference type="Pfam" id="PF18962">
    <property type="entry name" value="Por_Secre_tail"/>
    <property type="match status" value="1"/>
</dbReference>
<feature type="chain" id="PRO_5011703079" evidence="2">
    <location>
        <begin position="24"/>
        <end position="2182"/>
    </location>
</feature>
<feature type="signal peptide" evidence="2">
    <location>
        <begin position="1"/>
        <end position="23"/>
    </location>
</feature>
<dbReference type="Pfam" id="PF13573">
    <property type="entry name" value="SprB"/>
    <property type="match status" value="2"/>
</dbReference>
<proteinExistence type="predicted"/>
<protein>
    <submittedName>
        <fullName evidence="5">Por secretion system C-terminal sorting domain-containing protein</fullName>
    </submittedName>
</protein>
<dbReference type="EMBL" id="FOAB01000002">
    <property type="protein sequence ID" value="SEK78533.1"/>
    <property type="molecule type" value="Genomic_DNA"/>
</dbReference>
<dbReference type="Pfam" id="PF02225">
    <property type="entry name" value="PA"/>
    <property type="match status" value="1"/>
</dbReference>